<proteinExistence type="predicted"/>
<accession>A0A0G4FKM5</accession>
<evidence type="ECO:0000313" key="2">
    <source>
        <dbReference type="EMBL" id="CEM13870.1"/>
    </source>
</evidence>
<gene>
    <name evidence="2" type="ORF">Cvel_3404</name>
</gene>
<name>A0A0G4FKM5_9ALVE</name>
<feature type="chain" id="PRO_5012339288" evidence="1">
    <location>
        <begin position="16"/>
        <end position="81"/>
    </location>
</feature>
<organism evidence="2">
    <name type="scientific">Chromera velia CCMP2878</name>
    <dbReference type="NCBI Taxonomy" id="1169474"/>
    <lineage>
        <taxon>Eukaryota</taxon>
        <taxon>Sar</taxon>
        <taxon>Alveolata</taxon>
        <taxon>Colpodellida</taxon>
        <taxon>Chromeraceae</taxon>
        <taxon>Chromera</taxon>
    </lineage>
</organism>
<protein>
    <submittedName>
        <fullName evidence="2">Uncharacterized protein</fullName>
    </submittedName>
</protein>
<keyword evidence="1" id="KW-0732">Signal</keyword>
<evidence type="ECO:0000256" key="1">
    <source>
        <dbReference type="SAM" id="SignalP"/>
    </source>
</evidence>
<reference evidence="2" key="1">
    <citation type="submission" date="2014-11" db="EMBL/GenBank/DDBJ databases">
        <authorList>
            <person name="Otto D Thomas"/>
            <person name="Naeem Raeece"/>
        </authorList>
    </citation>
    <scope>NUCLEOTIDE SEQUENCE</scope>
</reference>
<dbReference type="EMBL" id="CDMZ01000418">
    <property type="protein sequence ID" value="CEM13870.1"/>
    <property type="molecule type" value="Genomic_DNA"/>
</dbReference>
<feature type="signal peptide" evidence="1">
    <location>
        <begin position="1"/>
        <end position="15"/>
    </location>
</feature>
<dbReference type="VEuPathDB" id="CryptoDB:Cvel_3404"/>
<sequence length="81" mass="9433">MHLLPLVIFFEESWLLFLMCVKEFSESGERLRGYEKTPEETGDVHVQISGEGAIGRLNLPIKHLLLMREPWIIQDVRLITI</sequence>
<dbReference type="AlphaFoldDB" id="A0A0G4FKM5"/>